<accession>A0AAV6V7I6</accession>
<evidence type="ECO:0000313" key="2">
    <source>
        <dbReference type="EMBL" id="KAG8191904.1"/>
    </source>
</evidence>
<dbReference type="Proteomes" id="UP000827092">
    <property type="component" value="Unassembled WGS sequence"/>
</dbReference>
<comment type="caution">
    <text evidence="2">The sequence shown here is derived from an EMBL/GenBank/DDBJ whole genome shotgun (WGS) entry which is preliminary data.</text>
</comment>
<dbReference type="AlphaFoldDB" id="A0AAV6V7I6"/>
<proteinExistence type="predicted"/>
<name>A0AAV6V7I6_9ARAC</name>
<evidence type="ECO:0000256" key="1">
    <source>
        <dbReference type="SAM" id="MobiDB-lite"/>
    </source>
</evidence>
<feature type="region of interest" description="Disordered" evidence="1">
    <location>
        <begin position="14"/>
        <end position="39"/>
    </location>
</feature>
<reference evidence="2 3" key="1">
    <citation type="journal article" date="2022" name="Nat. Ecol. Evol.">
        <title>A masculinizing supergene underlies an exaggerated male reproductive morph in a spider.</title>
        <authorList>
            <person name="Hendrickx F."/>
            <person name="De Corte Z."/>
            <person name="Sonet G."/>
            <person name="Van Belleghem S.M."/>
            <person name="Kostlbacher S."/>
            <person name="Vangestel C."/>
        </authorList>
    </citation>
    <scope>NUCLEOTIDE SEQUENCE [LARGE SCALE GENOMIC DNA]</scope>
    <source>
        <strain evidence="2">W744_W776</strain>
    </source>
</reference>
<keyword evidence="3" id="KW-1185">Reference proteome</keyword>
<sequence length="74" mass="8163">MELLPLSRVLLSRSQKNPVAKSVTRLGPPPQQKKARENPSGALMLAHSSWAMDANHRTITPYYPKKEDLSPVGA</sequence>
<protein>
    <submittedName>
        <fullName evidence="2">Uncharacterized protein</fullName>
    </submittedName>
</protein>
<dbReference type="EMBL" id="JAFNEN010000150">
    <property type="protein sequence ID" value="KAG8191904.1"/>
    <property type="molecule type" value="Genomic_DNA"/>
</dbReference>
<gene>
    <name evidence="2" type="ORF">JTE90_019838</name>
</gene>
<evidence type="ECO:0000313" key="3">
    <source>
        <dbReference type="Proteomes" id="UP000827092"/>
    </source>
</evidence>
<organism evidence="2 3">
    <name type="scientific">Oedothorax gibbosus</name>
    <dbReference type="NCBI Taxonomy" id="931172"/>
    <lineage>
        <taxon>Eukaryota</taxon>
        <taxon>Metazoa</taxon>
        <taxon>Ecdysozoa</taxon>
        <taxon>Arthropoda</taxon>
        <taxon>Chelicerata</taxon>
        <taxon>Arachnida</taxon>
        <taxon>Araneae</taxon>
        <taxon>Araneomorphae</taxon>
        <taxon>Entelegynae</taxon>
        <taxon>Araneoidea</taxon>
        <taxon>Linyphiidae</taxon>
        <taxon>Erigoninae</taxon>
        <taxon>Oedothorax</taxon>
    </lineage>
</organism>